<evidence type="ECO:0000313" key="2">
    <source>
        <dbReference type="Proteomes" id="UP000037510"/>
    </source>
</evidence>
<gene>
    <name evidence="1" type="ORF">OBRU01_08852</name>
</gene>
<evidence type="ECO:0000313" key="1">
    <source>
        <dbReference type="EMBL" id="KOB73257.1"/>
    </source>
</evidence>
<proteinExistence type="predicted"/>
<dbReference type="Proteomes" id="UP000037510">
    <property type="component" value="Unassembled WGS sequence"/>
</dbReference>
<comment type="caution">
    <text evidence="1">The sequence shown here is derived from an EMBL/GenBank/DDBJ whole genome shotgun (WGS) entry which is preliminary data.</text>
</comment>
<dbReference type="PANTHER" id="PTHR11091:SF0">
    <property type="entry name" value="MALATE DEHYDROGENASE"/>
    <property type="match status" value="1"/>
</dbReference>
<reference evidence="1 2" key="1">
    <citation type="journal article" date="2015" name="Genome Biol. Evol.">
        <title>The genome of winter moth (Operophtera brumata) provides a genomic perspective on sexual dimorphism and phenology.</title>
        <authorList>
            <person name="Derks M.F."/>
            <person name="Smit S."/>
            <person name="Salis L."/>
            <person name="Schijlen E."/>
            <person name="Bossers A."/>
            <person name="Mateman C."/>
            <person name="Pijl A.S."/>
            <person name="de Ridder D."/>
            <person name="Groenen M.A."/>
            <person name="Visser M.E."/>
            <person name="Megens H.J."/>
        </authorList>
    </citation>
    <scope>NUCLEOTIDE SEQUENCE [LARGE SCALE GENOMIC DNA]</scope>
    <source>
        <strain evidence="1">WM2013NL</strain>
        <tissue evidence="1">Head and thorax</tissue>
    </source>
</reference>
<name>A0A0L7LCN2_OPEBR</name>
<keyword evidence="2" id="KW-1185">Reference proteome</keyword>
<sequence>MDPESFAPGFGDRLVDSMAHWRQLEPGIASWQWTRRTSRQGSATAWPTAWRTGGSWNQYELNFLPQPRALLRGGGPGELRARVRRPPGRQHDALEAAGTGHCFVAVDPESFAPGFCDRLADSMAHWRQLEPGIASWRWTLRASRQGSATAWPTDWRTGGSWNRSFFNLGHCFVAVDPESFAPGFGDRLADSMAHWRQLEPVRAEVPSST</sequence>
<organism evidence="1 2">
    <name type="scientific">Operophtera brumata</name>
    <name type="common">Winter moth</name>
    <name type="synonym">Phalaena brumata</name>
    <dbReference type="NCBI Taxonomy" id="104452"/>
    <lineage>
        <taxon>Eukaryota</taxon>
        <taxon>Metazoa</taxon>
        <taxon>Ecdysozoa</taxon>
        <taxon>Arthropoda</taxon>
        <taxon>Hexapoda</taxon>
        <taxon>Insecta</taxon>
        <taxon>Pterygota</taxon>
        <taxon>Neoptera</taxon>
        <taxon>Endopterygota</taxon>
        <taxon>Lepidoptera</taxon>
        <taxon>Glossata</taxon>
        <taxon>Ditrysia</taxon>
        <taxon>Geometroidea</taxon>
        <taxon>Geometridae</taxon>
        <taxon>Larentiinae</taxon>
        <taxon>Operophtera</taxon>
    </lineage>
</organism>
<dbReference type="GO" id="GO:0016491">
    <property type="term" value="F:oxidoreductase activity"/>
    <property type="evidence" value="ECO:0007669"/>
    <property type="project" value="InterPro"/>
</dbReference>
<dbReference type="PANTHER" id="PTHR11091">
    <property type="entry name" value="OXIDOREDUCTASE-RELATED"/>
    <property type="match status" value="1"/>
</dbReference>
<accession>A0A0L7LCN2</accession>
<dbReference type="EMBL" id="JTDY01001647">
    <property type="protein sequence ID" value="KOB73257.1"/>
    <property type="molecule type" value="Genomic_DNA"/>
</dbReference>
<dbReference type="AlphaFoldDB" id="A0A0L7LCN2"/>
<protein>
    <submittedName>
        <fullName evidence="1">Malate dehydrogenase</fullName>
    </submittedName>
</protein>
<dbReference type="InterPro" id="IPR003767">
    <property type="entry name" value="Malate/L-lactate_DH-like"/>
</dbReference>